<dbReference type="AlphaFoldDB" id="S3CQX4"/>
<organism evidence="2 3">
    <name type="scientific">Ophiostoma piceae (strain UAMH 11346)</name>
    <name type="common">Sap stain fungus</name>
    <dbReference type="NCBI Taxonomy" id="1262450"/>
    <lineage>
        <taxon>Eukaryota</taxon>
        <taxon>Fungi</taxon>
        <taxon>Dikarya</taxon>
        <taxon>Ascomycota</taxon>
        <taxon>Pezizomycotina</taxon>
        <taxon>Sordariomycetes</taxon>
        <taxon>Sordariomycetidae</taxon>
        <taxon>Ophiostomatales</taxon>
        <taxon>Ophiostomataceae</taxon>
        <taxon>Ophiostoma</taxon>
    </lineage>
</organism>
<accession>S3CQX4</accession>
<dbReference type="Proteomes" id="UP000016923">
    <property type="component" value="Unassembled WGS sequence"/>
</dbReference>
<sequence>MTSSSERPMTRAGTMTTTTSSEDRPAAAAAADLSIGKQRHYPPASGGNTASRNRVLSLFRRSGSHEVASTAQPAQTAEQPAEVAASTTTGSIGMPSRVRGDDELAGNNSLGLSLGAGVGASATPPPIMRNPRNPARGSVDSGSAQVPTSENAREVAAETKDVVEVQATPQEATAAAPAAAPGQRMKWLGRVTSLRNRTG</sequence>
<dbReference type="STRING" id="1262450.S3CQX4"/>
<name>S3CQX4_OPHP1</name>
<evidence type="ECO:0000313" key="2">
    <source>
        <dbReference type="EMBL" id="EPE03050.1"/>
    </source>
</evidence>
<gene>
    <name evidence="2" type="ORF">F503_08664</name>
</gene>
<reference evidence="2 3" key="1">
    <citation type="journal article" date="2013" name="BMC Genomics">
        <title>The genome and transcriptome of the pine saprophyte Ophiostoma piceae, and a comparison with the bark beetle-associated pine pathogen Grosmannia clavigera.</title>
        <authorList>
            <person name="Haridas S."/>
            <person name="Wang Y."/>
            <person name="Lim L."/>
            <person name="Massoumi Alamouti S."/>
            <person name="Jackman S."/>
            <person name="Docking R."/>
            <person name="Robertson G."/>
            <person name="Birol I."/>
            <person name="Bohlmann J."/>
            <person name="Breuil C."/>
        </authorList>
    </citation>
    <scope>NUCLEOTIDE SEQUENCE [LARGE SCALE GENOMIC DNA]</scope>
    <source>
        <strain evidence="2 3">UAMH 11346</strain>
    </source>
</reference>
<proteinExistence type="predicted"/>
<feature type="compositionally biased region" description="Low complexity" evidence="1">
    <location>
        <begin position="68"/>
        <end position="85"/>
    </location>
</feature>
<evidence type="ECO:0000313" key="3">
    <source>
        <dbReference type="Proteomes" id="UP000016923"/>
    </source>
</evidence>
<evidence type="ECO:0000256" key="1">
    <source>
        <dbReference type="SAM" id="MobiDB-lite"/>
    </source>
</evidence>
<protein>
    <submittedName>
        <fullName evidence="2">Uncharacterized protein</fullName>
    </submittedName>
</protein>
<feature type="region of interest" description="Disordered" evidence="1">
    <location>
        <begin position="1"/>
        <end position="155"/>
    </location>
</feature>
<dbReference type="VEuPathDB" id="FungiDB:F503_08664"/>
<dbReference type="EMBL" id="KE148171">
    <property type="protein sequence ID" value="EPE03050.1"/>
    <property type="molecule type" value="Genomic_DNA"/>
</dbReference>
<dbReference type="HOGENOM" id="CLU_1372580_0_0_1"/>
<feature type="compositionally biased region" description="Low complexity" evidence="1">
    <location>
        <begin position="105"/>
        <end position="122"/>
    </location>
</feature>
<dbReference type="OrthoDB" id="10251744at2759"/>
<feature type="compositionally biased region" description="Polar residues" evidence="1">
    <location>
        <begin position="140"/>
        <end position="150"/>
    </location>
</feature>
<dbReference type="eggNOG" id="ENOG502SSWS">
    <property type="taxonomic scope" value="Eukaryota"/>
</dbReference>
<keyword evidence="3" id="KW-1185">Reference proteome</keyword>